<evidence type="ECO:0000256" key="3">
    <source>
        <dbReference type="ARBA" id="ARBA00023163"/>
    </source>
</evidence>
<gene>
    <name evidence="5" type="ORF">AVDCRST_MAG54-1741</name>
</gene>
<proteinExistence type="predicted"/>
<dbReference type="SMART" id="SM00342">
    <property type="entry name" value="HTH_ARAC"/>
    <property type="match status" value="1"/>
</dbReference>
<dbReference type="InterPro" id="IPR009057">
    <property type="entry name" value="Homeodomain-like_sf"/>
</dbReference>
<protein>
    <recommendedName>
        <fullName evidence="4">HTH araC/xylS-type domain-containing protein</fullName>
    </recommendedName>
</protein>
<dbReference type="SUPFAM" id="SSF46689">
    <property type="entry name" value="Homeodomain-like"/>
    <property type="match status" value="2"/>
</dbReference>
<dbReference type="Gene3D" id="1.10.10.60">
    <property type="entry name" value="Homeodomain-like"/>
    <property type="match status" value="1"/>
</dbReference>
<reference evidence="5" key="1">
    <citation type="submission" date="2020-02" db="EMBL/GenBank/DDBJ databases">
        <authorList>
            <person name="Meier V. D."/>
        </authorList>
    </citation>
    <scope>NUCLEOTIDE SEQUENCE</scope>
    <source>
        <strain evidence="5">AVDCRST_MAG54</strain>
    </source>
</reference>
<dbReference type="PANTHER" id="PTHR46796">
    <property type="entry name" value="HTH-TYPE TRANSCRIPTIONAL ACTIVATOR RHAS-RELATED"/>
    <property type="match status" value="1"/>
</dbReference>
<dbReference type="PANTHER" id="PTHR46796:SF12">
    <property type="entry name" value="HTH-TYPE DNA-BINDING TRANSCRIPTIONAL ACTIVATOR EUTR"/>
    <property type="match status" value="1"/>
</dbReference>
<dbReference type="GO" id="GO:0043565">
    <property type="term" value="F:sequence-specific DNA binding"/>
    <property type="evidence" value="ECO:0007669"/>
    <property type="project" value="InterPro"/>
</dbReference>
<dbReference type="GO" id="GO:0003700">
    <property type="term" value="F:DNA-binding transcription factor activity"/>
    <property type="evidence" value="ECO:0007669"/>
    <property type="project" value="InterPro"/>
</dbReference>
<dbReference type="Pfam" id="PF12833">
    <property type="entry name" value="HTH_18"/>
    <property type="match status" value="1"/>
</dbReference>
<accession>A0A6J4IB80</accession>
<evidence type="ECO:0000259" key="4">
    <source>
        <dbReference type="PROSITE" id="PS01124"/>
    </source>
</evidence>
<name>A0A6J4IB80_9PSEU</name>
<dbReference type="PROSITE" id="PS01124">
    <property type="entry name" value="HTH_ARAC_FAMILY_2"/>
    <property type="match status" value="1"/>
</dbReference>
<sequence>MARPAPVTRYRWASTDPDETTEYLRATYTDFRPPRVPREGFEFWTDVASAGTFTVSRLRHSGVLRMPAEPTPDLVVVQTLAGGPHHVDDGREQTAGTLKLSPTWSAYDTGWSDVTVQTVVLDPVQVARVGAELSGLEPDAVTFAGMCPRSAALATYWSRVCTHVRDSVLSSDDLMAAPLVRAGALRQLASALLATFPNTVRDALDDPVGPATGRAEPATVRRAVEYVDAHAHEDIGLTEIAEAARIGPRSLQLAFRRHRDSTPMEYLRRVRLERAHRDLQSGDPTHGDRVEAIAARWGFAHPGRFSVLYREHYGRSPSATLRG</sequence>
<dbReference type="InterPro" id="IPR018060">
    <property type="entry name" value="HTH_AraC"/>
</dbReference>
<dbReference type="EMBL" id="CADCTH010000234">
    <property type="protein sequence ID" value="CAA9245684.1"/>
    <property type="molecule type" value="Genomic_DNA"/>
</dbReference>
<keyword evidence="3" id="KW-0804">Transcription</keyword>
<evidence type="ECO:0000256" key="2">
    <source>
        <dbReference type="ARBA" id="ARBA00023125"/>
    </source>
</evidence>
<evidence type="ECO:0000256" key="1">
    <source>
        <dbReference type="ARBA" id="ARBA00023015"/>
    </source>
</evidence>
<keyword evidence="1" id="KW-0805">Transcription regulation</keyword>
<organism evidence="5">
    <name type="scientific">uncultured Actinomycetospora sp</name>
    <dbReference type="NCBI Taxonomy" id="1135996"/>
    <lineage>
        <taxon>Bacteria</taxon>
        <taxon>Bacillati</taxon>
        <taxon>Actinomycetota</taxon>
        <taxon>Actinomycetes</taxon>
        <taxon>Pseudonocardiales</taxon>
        <taxon>Pseudonocardiaceae</taxon>
        <taxon>Actinomycetospora</taxon>
        <taxon>environmental samples</taxon>
    </lineage>
</organism>
<dbReference type="InterPro" id="IPR050204">
    <property type="entry name" value="AraC_XylS_family_regulators"/>
</dbReference>
<dbReference type="AlphaFoldDB" id="A0A6J4IB80"/>
<feature type="domain" description="HTH araC/xylS-type" evidence="4">
    <location>
        <begin position="221"/>
        <end position="323"/>
    </location>
</feature>
<keyword evidence="2" id="KW-0238">DNA-binding</keyword>
<evidence type="ECO:0000313" key="5">
    <source>
        <dbReference type="EMBL" id="CAA9245684.1"/>
    </source>
</evidence>